<keyword evidence="2" id="KW-1185">Reference proteome</keyword>
<proteinExistence type="predicted"/>
<dbReference type="Proteomes" id="UP000681794">
    <property type="component" value="Chromosome"/>
</dbReference>
<name>A0ACD1E5H0_9MICO</name>
<dbReference type="EMBL" id="CP076544">
    <property type="protein sequence ID" value="QWS34197.1"/>
    <property type="molecule type" value="Genomic_DNA"/>
</dbReference>
<evidence type="ECO:0000313" key="2">
    <source>
        <dbReference type="Proteomes" id="UP000681794"/>
    </source>
</evidence>
<accession>A0ACD1E5H0</accession>
<protein>
    <submittedName>
        <fullName evidence="1">Glycosyltransferase family 2 protein</fullName>
    </submittedName>
</protein>
<evidence type="ECO:0000313" key="1">
    <source>
        <dbReference type="EMBL" id="QWS34197.1"/>
    </source>
</evidence>
<gene>
    <name evidence="1" type="ORF">KM842_03135</name>
</gene>
<reference evidence="1" key="1">
    <citation type="submission" date="2021-06" db="EMBL/GenBank/DDBJ databases">
        <authorList>
            <person name="Ellington A.J."/>
            <person name="Bryan N.C."/>
            <person name="Christner B.C."/>
            <person name="Reisch C.R."/>
        </authorList>
    </citation>
    <scope>NUCLEOTIDE SEQUENCE</scope>
    <source>
        <strain evidence="1">L6-1</strain>
    </source>
</reference>
<organism evidence="1 2">
    <name type="scientific">Curtobacterium aetherium</name>
    <dbReference type="NCBI Taxonomy" id="2841594"/>
    <lineage>
        <taxon>Bacteria</taxon>
        <taxon>Bacillati</taxon>
        <taxon>Actinomycetota</taxon>
        <taxon>Actinomycetes</taxon>
        <taxon>Micrococcales</taxon>
        <taxon>Microbacteriaceae</taxon>
        <taxon>Curtobacterium</taxon>
    </lineage>
</organism>
<sequence>MDVSVIIVDWHQPELTRRAVASVLSQRVDAEVEVVLVVNEADDRAVAAYRADLPSVVVVPERGNAGFAGGVARGIAASTGDVVVLLNNDAVADHGFLDRGLAVLAAGGPQVAAVAATAVLEGRFAPSPASAPRSDADLVAADGRRWRRVEDGGVTLVNGTGVVLDRSGNGRDRDWLRPIDDAPESAPLFGFSGGAAFLRRDALERVGGFDESLFMYYEDLDVAWRLRLAGYAVRAAPDAVVVHRHAASSDSSGPLVRSQSMRNRLVVTARNGSRGMLLRVLVRTVGRLARDLVRPGSAQLAPSAWWRLCREAPAALRRARRLRRADGHDAAARRRVEATLDTVA</sequence>